<dbReference type="Proteomes" id="UP000283314">
    <property type="component" value="Unassembled WGS sequence"/>
</dbReference>
<evidence type="ECO:0000313" key="4">
    <source>
        <dbReference type="Proteomes" id="UP000285740"/>
    </source>
</evidence>
<dbReference type="AlphaFoldDB" id="A0A413T2H2"/>
<gene>
    <name evidence="2" type="ORF">DW018_04710</name>
    <name evidence="1" type="ORF">DW918_09835</name>
</gene>
<reference evidence="3 4" key="1">
    <citation type="submission" date="2018-08" db="EMBL/GenBank/DDBJ databases">
        <title>A genome reference for cultivated species of the human gut microbiota.</title>
        <authorList>
            <person name="Zou Y."/>
            <person name="Xue W."/>
            <person name="Luo G."/>
        </authorList>
    </citation>
    <scope>NUCLEOTIDE SEQUENCE [LARGE SCALE GENOMIC DNA]</scope>
    <source>
        <strain evidence="2 3">AF37-4</strain>
        <strain evidence="1 4">AM42-30</strain>
    </source>
</reference>
<name>A0A413T2H2_9FIRM</name>
<dbReference type="EMBL" id="QSFV01000043">
    <property type="protein sequence ID" value="RHA77270.1"/>
    <property type="molecule type" value="Genomic_DNA"/>
</dbReference>
<sequence>MYHSYVMGIDDSILSLESRGFIIDKVGNNYQVSFSEDNAKYWEEFIKKHLEVEYWNEYLTEDKVIFIFHLPDGFRRYEVKGYDNDEVLGLCEKLCDCKFVSIKQMLSDNSFYRSIIR</sequence>
<dbReference type="EMBL" id="QROT01000003">
    <property type="protein sequence ID" value="RHL46489.1"/>
    <property type="molecule type" value="Genomic_DNA"/>
</dbReference>
<dbReference type="GeneID" id="66466537"/>
<accession>A0A413T2H2</accession>
<evidence type="ECO:0000313" key="3">
    <source>
        <dbReference type="Proteomes" id="UP000283314"/>
    </source>
</evidence>
<protein>
    <submittedName>
        <fullName evidence="1">Uncharacterized protein</fullName>
    </submittedName>
</protein>
<evidence type="ECO:0000313" key="2">
    <source>
        <dbReference type="EMBL" id="RHL46489.1"/>
    </source>
</evidence>
<comment type="caution">
    <text evidence="1">The sequence shown here is derived from an EMBL/GenBank/DDBJ whole genome shotgun (WGS) entry which is preliminary data.</text>
</comment>
<proteinExistence type="predicted"/>
<organism evidence="1 4">
    <name type="scientific">Eubacterium ventriosum</name>
    <dbReference type="NCBI Taxonomy" id="39496"/>
    <lineage>
        <taxon>Bacteria</taxon>
        <taxon>Bacillati</taxon>
        <taxon>Bacillota</taxon>
        <taxon>Clostridia</taxon>
        <taxon>Eubacteriales</taxon>
        <taxon>Eubacteriaceae</taxon>
        <taxon>Eubacterium</taxon>
    </lineage>
</organism>
<evidence type="ECO:0000313" key="1">
    <source>
        <dbReference type="EMBL" id="RHA77270.1"/>
    </source>
</evidence>
<dbReference type="Proteomes" id="UP000285740">
    <property type="component" value="Unassembled WGS sequence"/>
</dbReference>
<dbReference type="RefSeq" id="WP_118030778.1">
    <property type="nucleotide sequence ID" value="NZ_CABJDQ010000003.1"/>
</dbReference>